<proteinExistence type="inferred from homology"/>
<organism evidence="7 8">
    <name type="scientific">Sagittula stellata (strain ATCC 700073 / DSM 11524 / E-37)</name>
    <dbReference type="NCBI Taxonomy" id="388399"/>
    <lineage>
        <taxon>Bacteria</taxon>
        <taxon>Pseudomonadati</taxon>
        <taxon>Pseudomonadota</taxon>
        <taxon>Alphaproteobacteria</taxon>
        <taxon>Rhodobacterales</taxon>
        <taxon>Roseobacteraceae</taxon>
        <taxon>Sagittula</taxon>
    </lineage>
</organism>
<gene>
    <name evidence="7" type="ORF">SSE37_08118</name>
</gene>
<evidence type="ECO:0008006" key="9">
    <source>
        <dbReference type="Google" id="ProtNLM"/>
    </source>
</evidence>
<dbReference type="Pfam" id="PF01679">
    <property type="entry name" value="Pmp3"/>
    <property type="match status" value="1"/>
</dbReference>
<keyword evidence="8" id="KW-1185">Reference proteome</keyword>
<dbReference type="Pfam" id="PF13430">
    <property type="entry name" value="DUF4112"/>
    <property type="match status" value="1"/>
</dbReference>
<comment type="subcellular location">
    <subcellularLocation>
        <location evidence="1">Membrane</location>
    </subcellularLocation>
</comment>
<reference evidence="7 8" key="1">
    <citation type="submission" date="2006-06" db="EMBL/GenBank/DDBJ databases">
        <authorList>
            <person name="Moran M.A."/>
            <person name="Ferriera S."/>
            <person name="Johnson J."/>
            <person name="Kravitz S."/>
            <person name="Beeson K."/>
            <person name="Sutton G."/>
            <person name="Rogers Y.-H."/>
            <person name="Friedman R."/>
            <person name="Frazier M."/>
            <person name="Venter J.C."/>
        </authorList>
    </citation>
    <scope>NUCLEOTIDE SEQUENCE [LARGE SCALE GENOMIC DNA]</scope>
    <source>
        <strain evidence="7 8">E-37</strain>
    </source>
</reference>
<evidence type="ECO:0000256" key="3">
    <source>
        <dbReference type="ARBA" id="ARBA00022692"/>
    </source>
</evidence>
<dbReference type="PANTHER" id="PTHR35519">
    <property type="entry name" value="MEMBRANE PROTEINS"/>
    <property type="match status" value="1"/>
</dbReference>
<dbReference type="Proteomes" id="UP000005713">
    <property type="component" value="Unassembled WGS sequence"/>
</dbReference>
<dbReference type="EMBL" id="AAYA01000002">
    <property type="protein sequence ID" value="EBA09758.1"/>
    <property type="molecule type" value="Genomic_DNA"/>
</dbReference>
<accession>A3JZ55</accession>
<keyword evidence="4" id="KW-1133">Transmembrane helix</keyword>
<name>A3JZ55_SAGS3</name>
<comment type="caution">
    <text evidence="7">The sequence shown here is derived from an EMBL/GenBank/DDBJ whole genome shotgun (WGS) entry which is preliminary data.</text>
</comment>
<protein>
    <recommendedName>
        <fullName evidence="9">DUF4112 domain-containing protein</fullName>
    </recommendedName>
</protein>
<dbReference type="InterPro" id="IPR025187">
    <property type="entry name" value="DUF4112"/>
</dbReference>
<evidence type="ECO:0000256" key="4">
    <source>
        <dbReference type="ARBA" id="ARBA00022989"/>
    </source>
</evidence>
<dbReference type="eggNOG" id="COG0401">
    <property type="taxonomic scope" value="Bacteria"/>
</dbReference>
<evidence type="ECO:0000256" key="2">
    <source>
        <dbReference type="ARBA" id="ARBA00009530"/>
    </source>
</evidence>
<evidence type="ECO:0000313" key="8">
    <source>
        <dbReference type="Proteomes" id="UP000005713"/>
    </source>
</evidence>
<evidence type="ECO:0000256" key="1">
    <source>
        <dbReference type="ARBA" id="ARBA00004370"/>
    </source>
</evidence>
<evidence type="ECO:0000313" key="7">
    <source>
        <dbReference type="EMBL" id="EBA09758.1"/>
    </source>
</evidence>
<dbReference type="PROSITE" id="PS01309">
    <property type="entry name" value="UPF0057"/>
    <property type="match status" value="1"/>
</dbReference>
<dbReference type="InterPro" id="IPR000612">
    <property type="entry name" value="PMP3"/>
</dbReference>
<dbReference type="GO" id="GO:0016020">
    <property type="term" value="C:membrane"/>
    <property type="evidence" value="ECO:0007669"/>
    <property type="project" value="UniProtKB-SubCell"/>
</dbReference>
<dbReference type="PANTHER" id="PTHR35519:SF2">
    <property type="entry name" value="PH DOMAIN PROTEIN"/>
    <property type="match status" value="1"/>
</dbReference>
<evidence type="ECO:0000256" key="6">
    <source>
        <dbReference type="SAM" id="MobiDB-lite"/>
    </source>
</evidence>
<keyword evidence="3" id="KW-0812">Transmembrane</keyword>
<evidence type="ECO:0000256" key="5">
    <source>
        <dbReference type="ARBA" id="ARBA00023136"/>
    </source>
</evidence>
<feature type="compositionally biased region" description="Polar residues" evidence="6">
    <location>
        <begin position="180"/>
        <end position="193"/>
    </location>
</feature>
<dbReference type="AlphaFoldDB" id="A3JZ55"/>
<sequence>MDLIRIILSLFLPPLGVFLEVGLSKHFWINVLLTLLGCSRRRARDLGDLAPSGPRVSAAMTDAKTIFAKVERAERIARRMDAALHLPGTGIRLGWDGILGLVPGIGDTLALTPAAYIVYLGHEIGAPKHLLVRMAGNIGIDWVIGLIPLIGDIFDVGFKANLRNAALMRDFAERRHADTTKGQTPRPSPTRTPVQGLGRARGANA</sequence>
<keyword evidence="5" id="KW-0472">Membrane</keyword>
<comment type="similarity">
    <text evidence="2">Belongs to the UPF0057 (PMP3) family.</text>
</comment>
<feature type="region of interest" description="Disordered" evidence="6">
    <location>
        <begin position="176"/>
        <end position="205"/>
    </location>
</feature>